<dbReference type="Proteomes" id="UP001151760">
    <property type="component" value="Unassembled WGS sequence"/>
</dbReference>
<sequence length="302" mass="34313">MIRLCVQTKKLVISKLATMDPGDIMVQVSPPKRVNFHKGIEMLQNSIHVCEIFEFGDRLHGPFPSSKGNKHYLWRFDYLSKWGLKQRRSSHNDAESSCKFLKISSLPDLVPTRAIISDVEHYFCNLETPLGQDHLPIVIVFPYGTLSYPKTPGPKFKDMVIGSSTTLEERISKKKTKKTKPKRQNRTRNGKAWKAMSSPSPKDLDQTAKTSGQSNSGLVLPPLPTTITDNPPLSKEEMVNLFEKLYDEFYTTRKVLSNWPSLTVDGVHKIKEYMEYPAEAIQADYDIKAINIILQGLFPSEI</sequence>
<evidence type="ECO:0000313" key="2">
    <source>
        <dbReference type="EMBL" id="GJT80515.1"/>
    </source>
</evidence>
<keyword evidence="3" id="KW-1185">Reference proteome</keyword>
<name>A0ABQ5GYQ6_9ASTR</name>
<protein>
    <submittedName>
        <fullName evidence="2">Uncharacterized protein</fullName>
    </submittedName>
</protein>
<comment type="caution">
    <text evidence="2">The sequence shown here is derived from an EMBL/GenBank/DDBJ whole genome shotgun (WGS) entry which is preliminary data.</text>
</comment>
<feature type="compositionally biased region" description="Basic residues" evidence="1">
    <location>
        <begin position="172"/>
        <end position="191"/>
    </location>
</feature>
<proteinExistence type="predicted"/>
<feature type="compositionally biased region" description="Polar residues" evidence="1">
    <location>
        <begin position="207"/>
        <end position="217"/>
    </location>
</feature>
<gene>
    <name evidence="2" type="ORF">Tco_1054857</name>
</gene>
<reference evidence="2" key="1">
    <citation type="journal article" date="2022" name="Int. J. Mol. Sci.">
        <title>Draft Genome of Tanacetum Coccineum: Genomic Comparison of Closely Related Tanacetum-Family Plants.</title>
        <authorList>
            <person name="Yamashiro T."/>
            <person name="Shiraishi A."/>
            <person name="Nakayama K."/>
            <person name="Satake H."/>
        </authorList>
    </citation>
    <scope>NUCLEOTIDE SEQUENCE</scope>
</reference>
<accession>A0ABQ5GYQ6</accession>
<organism evidence="2 3">
    <name type="scientific">Tanacetum coccineum</name>
    <dbReference type="NCBI Taxonomy" id="301880"/>
    <lineage>
        <taxon>Eukaryota</taxon>
        <taxon>Viridiplantae</taxon>
        <taxon>Streptophyta</taxon>
        <taxon>Embryophyta</taxon>
        <taxon>Tracheophyta</taxon>
        <taxon>Spermatophyta</taxon>
        <taxon>Magnoliopsida</taxon>
        <taxon>eudicotyledons</taxon>
        <taxon>Gunneridae</taxon>
        <taxon>Pentapetalae</taxon>
        <taxon>asterids</taxon>
        <taxon>campanulids</taxon>
        <taxon>Asterales</taxon>
        <taxon>Asteraceae</taxon>
        <taxon>Asteroideae</taxon>
        <taxon>Anthemideae</taxon>
        <taxon>Anthemidinae</taxon>
        <taxon>Tanacetum</taxon>
    </lineage>
</organism>
<feature type="region of interest" description="Disordered" evidence="1">
    <location>
        <begin position="168"/>
        <end position="231"/>
    </location>
</feature>
<reference evidence="2" key="2">
    <citation type="submission" date="2022-01" db="EMBL/GenBank/DDBJ databases">
        <authorList>
            <person name="Yamashiro T."/>
            <person name="Shiraishi A."/>
            <person name="Satake H."/>
            <person name="Nakayama K."/>
        </authorList>
    </citation>
    <scope>NUCLEOTIDE SEQUENCE</scope>
</reference>
<evidence type="ECO:0000256" key="1">
    <source>
        <dbReference type="SAM" id="MobiDB-lite"/>
    </source>
</evidence>
<evidence type="ECO:0000313" key="3">
    <source>
        <dbReference type="Proteomes" id="UP001151760"/>
    </source>
</evidence>
<dbReference type="EMBL" id="BQNB010018999">
    <property type="protein sequence ID" value="GJT80515.1"/>
    <property type="molecule type" value="Genomic_DNA"/>
</dbReference>